<dbReference type="REBASE" id="16556">
    <property type="entry name" value="Mae7806ORF5298P"/>
</dbReference>
<organism evidence="1">
    <name type="scientific">Microcystis aeruginosa (strain PCC 7806)</name>
    <dbReference type="NCBI Taxonomy" id="267872"/>
    <lineage>
        <taxon>Bacteria</taxon>
        <taxon>Bacillati</taxon>
        <taxon>Cyanobacteriota</taxon>
        <taxon>Cyanophyceae</taxon>
        <taxon>Oscillatoriophycideae</taxon>
        <taxon>Chroococcales</taxon>
        <taxon>Microcystaceae</taxon>
        <taxon>Microcystis</taxon>
    </lineage>
</organism>
<dbReference type="EMBL" id="AM778873">
    <property type="protein sequence ID" value="CAO87912.1"/>
    <property type="molecule type" value="Genomic_DNA"/>
</dbReference>
<dbReference type="AlphaFoldDB" id="A8YA36"/>
<dbReference type="RefSeq" id="WP_002742687.1">
    <property type="nucleotide sequence ID" value="NZ_CP130696.1"/>
</dbReference>
<sequence length="239" mass="27164">MARLTQESLCDEAAFFSALESQHQESSLYGVTDGKAIGTYLEQKFKLYLKEKYNFLDGNSASGVDFPDLLVDIKVTSMKQPQSSCPFKSARQKIFGLGYSLIIFVYEKLDNSLNRTASLRIIRTIFVSAERTGDFQMTRGIRNILNNQGNKDDLIAFILDKNLPVDEMEAANIADEILVHPPVQGFLTISNALQWRLQYTRVIDLAGQEEGLIAIYRENYSCKLLRLKLNMETFKLPRN</sequence>
<gene>
    <name evidence="1" type="ORF">IPF_5299</name>
</gene>
<name>A8YA36_MICA7</name>
<protein>
    <submittedName>
        <fullName evidence="1">Genome sequencing data, contig C243</fullName>
    </submittedName>
</protein>
<accession>A8YA36</accession>
<evidence type="ECO:0000313" key="1">
    <source>
        <dbReference type="EMBL" id="CAO87912.1"/>
    </source>
</evidence>
<proteinExistence type="predicted"/>
<reference evidence="1" key="1">
    <citation type="submission" date="2007-08" db="EMBL/GenBank/DDBJ databases">
        <authorList>
            <person name="Frangeul L."/>
        </authorList>
    </citation>
    <scope>NUCLEOTIDE SEQUENCE</scope>
    <source>
        <strain evidence="1">PCC 7806</strain>
    </source>
</reference>